<proteinExistence type="predicted"/>
<protein>
    <submittedName>
        <fullName evidence="2">Acetyl-CoA hydrolase/transferase C-terminal domain-containing protein</fullName>
    </submittedName>
</protein>
<evidence type="ECO:0000313" key="2">
    <source>
        <dbReference type="EMBL" id="MFC3550850.1"/>
    </source>
</evidence>
<keyword evidence="3" id="KW-1185">Reference proteome</keyword>
<accession>A0ABV7RSB1</accession>
<dbReference type="EMBL" id="JBHRXK010000003">
    <property type="protein sequence ID" value="MFC3550850.1"/>
    <property type="molecule type" value="Genomic_DNA"/>
</dbReference>
<name>A0ABV7RSB1_9GAMM</name>
<evidence type="ECO:0000259" key="1">
    <source>
        <dbReference type="Pfam" id="PF13336"/>
    </source>
</evidence>
<dbReference type="Gene3D" id="3.40.1080.20">
    <property type="entry name" value="Acetyl-CoA hydrolase/transferase C-terminal domain"/>
    <property type="match status" value="1"/>
</dbReference>
<dbReference type="InterPro" id="IPR046433">
    <property type="entry name" value="ActCoA_hydro"/>
</dbReference>
<dbReference type="PANTHER" id="PTHR21432:SF20">
    <property type="entry name" value="ACETYL-COA HYDROLASE"/>
    <property type="match status" value="1"/>
</dbReference>
<dbReference type="Gene3D" id="3.30.750.70">
    <property type="entry name" value="4-hydroxybutyrate coenzyme like domains"/>
    <property type="match status" value="1"/>
</dbReference>
<dbReference type="GO" id="GO:0016787">
    <property type="term" value="F:hydrolase activity"/>
    <property type="evidence" value="ECO:0007669"/>
    <property type="project" value="UniProtKB-KW"/>
</dbReference>
<dbReference type="InterPro" id="IPR026888">
    <property type="entry name" value="AcetylCoA_hyd_C"/>
</dbReference>
<sequence>MTPRPAPAHFDSLDAAVEFLLARIDGPLHLGAPLGLGKPHRLLNALYARMAPDPSRRLHLYTALSLDPPGAGKGLEARFLGPFLQRHFGDDFPRLAYVQALKRNALPAHVEVEEFYLQSGAMLNAPQAQQRYASLNYTHVARALADRGLNAIVQKVARSADGTQLSLSCNTDLTLDAVDALAARGLPRPLLIAEVDPELPWLGGTAAVDAAYFDAVVTPPGPYPKLFGLPRQPVSDADYAIGFHASTLVCDGGTLQIGIGALADALCHALALRHTDNAAYRHVLASLDPALVDPLHTDPRDLMPFAQGLYGCSEMLNEGFKRLVEVGVIKRKVVDDAALMQRIAYDNASDEDRAVLERDGEFLHGAFYLGSPEFYDWLRNLNDADRRGIGMKRVSEVNELYGGQESLERLQRRDARFFNSCMMATALGAAVSDGLDDGRVVSGVGGQYNFVAMAHALPDARSVLMLRASRDAHGHTNSNVVWNYGHTTIPRHLRDLYISEYGIADVRGRTDEDCIAAMAAIADARFQAGLIETAKRNGKLRQDFALPSDASSNTTERLRAALAPLRRDGVLPDYPLGSDFTPAEQRLAKALGWLKTNTATRGGKLGTVLRALGTGASDDREALARMQLTAPRGFGERLEARLLALGLRETAG</sequence>
<feature type="domain" description="Acetyl-CoA hydrolase/transferase C-terminal" evidence="1">
    <location>
        <begin position="370"/>
        <end position="534"/>
    </location>
</feature>
<dbReference type="InterPro" id="IPR037171">
    <property type="entry name" value="NagB/RpiA_transferase-like"/>
</dbReference>
<organism evidence="2 3">
    <name type="scientific">Lysobacter cavernae</name>
    <dbReference type="NCBI Taxonomy" id="1685901"/>
    <lineage>
        <taxon>Bacteria</taxon>
        <taxon>Pseudomonadati</taxon>
        <taxon>Pseudomonadota</taxon>
        <taxon>Gammaproteobacteria</taxon>
        <taxon>Lysobacterales</taxon>
        <taxon>Lysobacteraceae</taxon>
        <taxon>Lysobacter</taxon>
    </lineage>
</organism>
<evidence type="ECO:0000313" key="3">
    <source>
        <dbReference type="Proteomes" id="UP001595740"/>
    </source>
</evidence>
<comment type="caution">
    <text evidence="2">The sequence shown here is derived from an EMBL/GenBank/DDBJ whole genome shotgun (WGS) entry which is preliminary data.</text>
</comment>
<gene>
    <name evidence="2" type="ORF">ACFOLC_07440</name>
</gene>
<dbReference type="InterPro" id="IPR038460">
    <property type="entry name" value="AcetylCoA_hyd_C_sf"/>
</dbReference>
<dbReference type="SUPFAM" id="SSF100950">
    <property type="entry name" value="NagB/RpiA/CoA transferase-like"/>
    <property type="match status" value="1"/>
</dbReference>
<dbReference type="Gene3D" id="3.40.1080.10">
    <property type="entry name" value="Glutaconate Coenzyme A-transferase"/>
    <property type="match status" value="1"/>
</dbReference>
<dbReference type="Pfam" id="PF13336">
    <property type="entry name" value="AcetylCoA_hyd_C"/>
    <property type="match status" value="1"/>
</dbReference>
<dbReference type="Proteomes" id="UP001595740">
    <property type="component" value="Unassembled WGS sequence"/>
</dbReference>
<dbReference type="RefSeq" id="WP_386758620.1">
    <property type="nucleotide sequence ID" value="NZ_JBHRXK010000003.1"/>
</dbReference>
<keyword evidence="2" id="KW-0378">Hydrolase</keyword>
<reference evidence="3" key="1">
    <citation type="journal article" date="2019" name="Int. J. Syst. Evol. Microbiol.">
        <title>The Global Catalogue of Microorganisms (GCM) 10K type strain sequencing project: providing services to taxonomists for standard genome sequencing and annotation.</title>
        <authorList>
            <consortium name="The Broad Institute Genomics Platform"/>
            <consortium name="The Broad Institute Genome Sequencing Center for Infectious Disease"/>
            <person name="Wu L."/>
            <person name="Ma J."/>
        </authorList>
    </citation>
    <scope>NUCLEOTIDE SEQUENCE [LARGE SCALE GENOMIC DNA]</scope>
    <source>
        <strain evidence="3">KCTC 42875</strain>
    </source>
</reference>
<dbReference type="PANTHER" id="PTHR21432">
    <property type="entry name" value="ACETYL-COA HYDROLASE-RELATED"/>
    <property type="match status" value="1"/>
</dbReference>